<protein>
    <submittedName>
        <fullName evidence="1">Uncharacterized protein</fullName>
    </submittedName>
</protein>
<name>A0A6A5T3U2_9PLEO</name>
<evidence type="ECO:0000313" key="1">
    <source>
        <dbReference type="EMBL" id="KAF1946369.1"/>
    </source>
</evidence>
<dbReference type="OrthoDB" id="3799362at2759"/>
<keyword evidence="2" id="KW-1185">Reference proteome</keyword>
<reference evidence="1" key="1">
    <citation type="journal article" date="2020" name="Stud. Mycol.">
        <title>101 Dothideomycetes genomes: a test case for predicting lifestyles and emergence of pathogens.</title>
        <authorList>
            <person name="Haridas S."/>
            <person name="Albert R."/>
            <person name="Binder M."/>
            <person name="Bloem J."/>
            <person name="Labutti K."/>
            <person name="Salamov A."/>
            <person name="Andreopoulos B."/>
            <person name="Baker S."/>
            <person name="Barry K."/>
            <person name="Bills G."/>
            <person name="Bluhm B."/>
            <person name="Cannon C."/>
            <person name="Castanera R."/>
            <person name="Culley D."/>
            <person name="Daum C."/>
            <person name="Ezra D."/>
            <person name="Gonzalez J."/>
            <person name="Henrissat B."/>
            <person name="Kuo A."/>
            <person name="Liang C."/>
            <person name="Lipzen A."/>
            <person name="Lutzoni F."/>
            <person name="Magnuson J."/>
            <person name="Mondo S."/>
            <person name="Nolan M."/>
            <person name="Ohm R."/>
            <person name="Pangilinan J."/>
            <person name="Park H.-J."/>
            <person name="Ramirez L."/>
            <person name="Alfaro M."/>
            <person name="Sun H."/>
            <person name="Tritt A."/>
            <person name="Yoshinaga Y."/>
            <person name="Zwiers L.-H."/>
            <person name="Turgeon B."/>
            <person name="Goodwin S."/>
            <person name="Spatafora J."/>
            <person name="Crous P."/>
            <person name="Grigoriev I."/>
        </authorList>
    </citation>
    <scope>NUCLEOTIDE SEQUENCE</scope>
    <source>
        <strain evidence="1">CBS 161.51</strain>
    </source>
</reference>
<gene>
    <name evidence="1" type="ORF">EJ02DRAFT_250854</name>
</gene>
<organism evidence="1 2">
    <name type="scientific">Clathrospora elynae</name>
    <dbReference type="NCBI Taxonomy" id="706981"/>
    <lineage>
        <taxon>Eukaryota</taxon>
        <taxon>Fungi</taxon>
        <taxon>Dikarya</taxon>
        <taxon>Ascomycota</taxon>
        <taxon>Pezizomycotina</taxon>
        <taxon>Dothideomycetes</taxon>
        <taxon>Pleosporomycetidae</taxon>
        <taxon>Pleosporales</taxon>
        <taxon>Diademaceae</taxon>
        <taxon>Clathrospora</taxon>
    </lineage>
</organism>
<dbReference type="EMBL" id="ML976004">
    <property type="protein sequence ID" value="KAF1946369.1"/>
    <property type="molecule type" value="Genomic_DNA"/>
</dbReference>
<sequence>MLKPPNPLDNEGVANKIGVSCANHILDFGHSYDLTLNNLRAEVALFMWCEAHQLVLVASDIDMELKTAFNIVDAAVFISRANHIHFRCVEAADSGSDEDAMEDVQTSVFVGRTCSKQEQTSSDTKVSANSRVGVC</sequence>
<accession>A0A6A5T3U2</accession>
<evidence type="ECO:0000313" key="2">
    <source>
        <dbReference type="Proteomes" id="UP000800038"/>
    </source>
</evidence>
<dbReference type="AlphaFoldDB" id="A0A6A5T3U2"/>
<proteinExistence type="predicted"/>
<dbReference type="Proteomes" id="UP000800038">
    <property type="component" value="Unassembled WGS sequence"/>
</dbReference>